<keyword evidence="2" id="KW-1185">Reference proteome</keyword>
<evidence type="ECO:0000313" key="2">
    <source>
        <dbReference type="Proteomes" id="UP000785679"/>
    </source>
</evidence>
<gene>
    <name evidence="1" type="ORF">FGO68_gene9184</name>
</gene>
<accession>A0A8J8N989</accession>
<protein>
    <submittedName>
        <fullName evidence="1">Uncharacterized protein</fullName>
    </submittedName>
</protein>
<reference evidence="1" key="1">
    <citation type="submission" date="2019-06" db="EMBL/GenBank/DDBJ databases">
        <authorList>
            <person name="Zheng W."/>
        </authorList>
    </citation>
    <scope>NUCLEOTIDE SEQUENCE</scope>
    <source>
        <strain evidence="1">QDHG01</strain>
    </source>
</reference>
<evidence type="ECO:0000313" key="1">
    <source>
        <dbReference type="EMBL" id="TNV70702.1"/>
    </source>
</evidence>
<sequence>MQTHQIHYQRSQDLFSLYSEEALFFQDLTQKDKKQKKRKARSIALIAFKIMILQERLIANKSKRRITQRLHFQFSAACQYSLSTFVFMSQFRSNPRYQGCSMRAEVSCSSVRCLSWQSYQECQFHLF</sequence>
<dbReference type="Proteomes" id="UP000785679">
    <property type="component" value="Unassembled WGS sequence"/>
</dbReference>
<dbReference type="AlphaFoldDB" id="A0A8J8N989"/>
<dbReference type="EMBL" id="RRYP01033629">
    <property type="protein sequence ID" value="TNV70702.1"/>
    <property type="molecule type" value="Genomic_DNA"/>
</dbReference>
<comment type="caution">
    <text evidence="1">The sequence shown here is derived from an EMBL/GenBank/DDBJ whole genome shotgun (WGS) entry which is preliminary data.</text>
</comment>
<organism evidence="1 2">
    <name type="scientific">Halteria grandinella</name>
    <dbReference type="NCBI Taxonomy" id="5974"/>
    <lineage>
        <taxon>Eukaryota</taxon>
        <taxon>Sar</taxon>
        <taxon>Alveolata</taxon>
        <taxon>Ciliophora</taxon>
        <taxon>Intramacronucleata</taxon>
        <taxon>Spirotrichea</taxon>
        <taxon>Stichotrichia</taxon>
        <taxon>Sporadotrichida</taxon>
        <taxon>Halteriidae</taxon>
        <taxon>Halteria</taxon>
    </lineage>
</organism>
<name>A0A8J8N989_HALGN</name>
<proteinExistence type="predicted"/>